<gene>
    <name evidence="2" type="ORF">HO133_001825</name>
</gene>
<dbReference type="AlphaFoldDB" id="A0A8H6FB07"/>
<feature type="domain" description="DUF7730" evidence="1">
    <location>
        <begin position="103"/>
        <end position="293"/>
    </location>
</feature>
<dbReference type="RefSeq" id="XP_037151292.1">
    <property type="nucleotide sequence ID" value="XM_037292753.1"/>
</dbReference>
<dbReference type="Pfam" id="PF24864">
    <property type="entry name" value="DUF7730"/>
    <property type="match status" value="1"/>
</dbReference>
<accession>A0A8H6FB07</accession>
<reference evidence="2 3" key="1">
    <citation type="journal article" date="2020" name="Genomics">
        <title>Complete, high-quality genomes from long-read metagenomic sequencing of two wolf lichen thalli reveals enigmatic genome architecture.</title>
        <authorList>
            <person name="McKenzie S.K."/>
            <person name="Walston R.F."/>
            <person name="Allen J.L."/>
        </authorList>
    </citation>
    <scope>NUCLEOTIDE SEQUENCE [LARGE SCALE GENOMIC DNA]</scope>
    <source>
        <strain evidence="2">WasteWater1</strain>
    </source>
</reference>
<dbReference type="Proteomes" id="UP000593566">
    <property type="component" value="Unassembled WGS sequence"/>
</dbReference>
<evidence type="ECO:0000313" key="3">
    <source>
        <dbReference type="Proteomes" id="UP000593566"/>
    </source>
</evidence>
<comment type="caution">
    <text evidence="2">The sequence shown here is derived from an EMBL/GenBank/DDBJ whole genome shotgun (WGS) entry which is preliminary data.</text>
</comment>
<dbReference type="InterPro" id="IPR056632">
    <property type="entry name" value="DUF7730"/>
</dbReference>
<organism evidence="2 3">
    <name type="scientific">Letharia lupina</name>
    <dbReference type="NCBI Taxonomy" id="560253"/>
    <lineage>
        <taxon>Eukaryota</taxon>
        <taxon>Fungi</taxon>
        <taxon>Dikarya</taxon>
        <taxon>Ascomycota</taxon>
        <taxon>Pezizomycotina</taxon>
        <taxon>Lecanoromycetes</taxon>
        <taxon>OSLEUM clade</taxon>
        <taxon>Lecanoromycetidae</taxon>
        <taxon>Lecanorales</taxon>
        <taxon>Lecanorineae</taxon>
        <taxon>Parmeliaceae</taxon>
        <taxon>Letharia</taxon>
    </lineage>
</organism>
<evidence type="ECO:0000313" key="2">
    <source>
        <dbReference type="EMBL" id="KAF6221857.1"/>
    </source>
</evidence>
<name>A0A8H6FB07_9LECA</name>
<sequence>MKIRNGKLSKEIESLNLATQEIREPYQLRFLPLKTLVVIVADEDWAVTRRREERFSTLEDESPETGTYEKNMKLRSGAQVVQVVNGGIAQNTKVSQAIAEHNASSPLLMLPQEIKNRIYYFVCGGQMVHILQNDNDYNHAHGDWSVNLTHAICIEPTSEEQIQKDFDSADSDVAWNIASVEDRHRDCYKPPPEQEKGPKRNQLSLTLLRSCRQIYMEASRIHYRNNTFAINCHDILERFVRGRFQNKQNLAIRSLHLDVSVTHVSSVDAWSEKINKAVLKRLKSVRHLYLSLTQVYCTCSVDVCAYEGSEMTERQGKMFKKLSKLPLKEATLVIDDGMFLKPLNPHYANFYDQMEQQYRWTLRQKQEFSKEVRDALLARGDVKKKN</sequence>
<evidence type="ECO:0000259" key="1">
    <source>
        <dbReference type="Pfam" id="PF24864"/>
    </source>
</evidence>
<dbReference type="PANTHER" id="PTHR38790:SF4">
    <property type="entry name" value="2EXR DOMAIN-CONTAINING PROTEIN"/>
    <property type="match status" value="1"/>
</dbReference>
<dbReference type="PANTHER" id="PTHR38790">
    <property type="entry name" value="2EXR DOMAIN-CONTAINING PROTEIN-RELATED"/>
    <property type="match status" value="1"/>
</dbReference>
<dbReference type="EMBL" id="JACCJB010000013">
    <property type="protein sequence ID" value="KAF6221857.1"/>
    <property type="molecule type" value="Genomic_DNA"/>
</dbReference>
<dbReference type="GeneID" id="59330239"/>
<protein>
    <recommendedName>
        <fullName evidence="1">DUF7730 domain-containing protein</fullName>
    </recommendedName>
</protein>
<proteinExistence type="predicted"/>
<keyword evidence="3" id="KW-1185">Reference proteome</keyword>